<name>A0A1H0QWC8_9PSED</name>
<evidence type="ECO:0000259" key="1">
    <source>
        <dbReference type="Pfam" id="PF03235"/>
    </source>
</evidence>
<dbReference type="EMBL" id="FNJH01000003">
    <property type="protein sequence ID" value="SDP21445.1"/>
    <property type="molecule type" value="Genomic_DNA"/>
</dbReference>
<evidence type="ECO:0000313" key="3">
    <source>
        <dbReference type="Proteomes" id="UP000183042"/>
    </source>
</evidence>
<dbReference type="PANTHER" id="PTHR35149:SF2">
    <property type="entry name" value="DUF262 DOMAIN-CONTAINING PROTEIN"/>
    <property type="match status" value="1"/>
</dbReference>
<organism evidence="2 3">
    <name type="scientific">Pseudomonas congelans</name>
    <dbReference type="NCBI Taxonomy" id="200452"/>
    <lineage>
        <taxon>Bacteria</taxon>
        <taxon>Pseudomonadati</taxon>
        <taxon>Pseudomonadota</taxon>
        <taxon>Gammaproteobacteria</taxon>
        <taxon>Pseudomonadales</taxon>
        <taxon>Pseudomonadaceae</taxon>
        <taxon>Pseudomonas</taxon>
    </lineage>
</organism>
<comment type="caution">
    <text evidence="2">The sequence shown here is derived from an EMBL/GenBank/DDBJ whole genome shotgun (WGS) entry which is preliminary data.</text>
</comment>
<keyword evidence="3" id="KW-1185">Reference proteome</keyword>
<dbReference type="GeneID" id="65075563"/>
<dbReference type="Proteomes" id="UP000183042">
    <property type="component" value="Unassembled WGS sequence"/>
</dbReference>
<gene>
    <name evidence="2" type="ORF">SAMN05216596_103156</name>
</gene>
<accession>A0A1H0QWC8</accession>
<reference evidence="2 3" key="1">
    <citation type="submission" date="2016-10" db="EMBL/GenBank/DDBJ databases">
        <authorList>
            <person name="Varghese N."/>
            <person name="Submissions S."/>
        </authorList>
    </citation>
    <scope>NUCLEOTIDE SEQUENCE [LARGE SCALE GENOMIC DNA]</scope>
    <source>
        <strain evidence="2 3">DSM 14939</strain>
    </source>
</reference>
<proteinExistence type="predicted"/>
<protein>
    <recommendedName>
        <fullName evidence="1">GmrSD restriction endonucleases N-terminal domain-containing protein</fullName>
    </recommendedName>
</protein>
<dbReference type="InterPro" id="IPR004919">
    <property type="entry name" value="GmrSD_N"/>
</dbReference>
<sequence>MELHAYTKNVNEIFSLNKKYVVPRFQREYSWTKEEVGEFWEDVTACISPLRKGSKSLKNEDYFIGSLVLIGDDASFEHSIVDGQQRLTTLTILLRALAEAFNTAGEASIGQALYKNYIEGTDNDGATYFKLINETPKPFFQNEIQYIKPENNSTPSSDEEKLLNDTFIFFKTKLEKNH</sequence>
<feature type="domain" description="GmrSD restriction endonucleases N-terminal" evidence="1">
    <location>
        <begin position="10"/>
        <end position="171"/>
    </location>
</feature>
<dbReference type="PANTHER" id="PTHR35149">
    <property type="entry name" value="SLL5132 PROTEIN"/>
    <property type="match status" value="1"/>
</dbReference>
<evidence type="ECO:0000313" key="2">
    <source>
        <dbReference type="EMBL" id="SDP21445.1"/>
    </source>
</evidence>
<dbReference type="RefSeq" id="WP_054993500.1">
    <property type="nucleotide sequence ID" value="NZ_FNJH01000003.1"/>
</dbReference>
<dbReference type="Pfam" id="PF03235">
    <property type="entry name" value="GmrSD_N"/>
    <property type="match status" value="1"/>
</dbReference>